<accession>A0A2P4ZW14</accession>
<keyword evidence="3" id="KW-1185">Reference proteome</keyword>
<evidence type="ECO:0000256" key="1">
    <source>
        <dbReference type="PROSITE-ProRule" id="PRU00023"/>
    </source>
</evidence>
<protein>
    <recommendedName>
        <fullName evidence="4">Ankyrin repeat protein</fullName>
    </recommendedName>
</protein>
<dbReference type="GeneID" id="29980540"/>
<comment type="caution">
    <text evidence="2">The sequence shown here is derived from an EMBL/GenBank/DDBJ whole genome shotgun (WGS) entry which is preliminary data.</text>
</comment>
<evidence type="ECO:0008006" key="4">
    <source>
        <dbReference type="Google" id="ProtNLM"/>
    </source>
</evidence>
<sequence length="302" mass="33959">MAEALSLAAKGGTRDTVQDVINACLRTSLRRRAVKVQAYLLDKGADVSNVYCGWLFNDEDLLAKPSLEAIEMLVAHGWDIDHRSSRIDWPLLWSVVRYHDLVEWCLDHGASVYLPGDTPPRDARGVGQVPRITLLEAAAKSGSVPTFKLLREKGAPFHVGVLHSAVEQAISSAPSYNGSADPSTSDVWFNERMDMVRYLVDEVGIDVNTEWWRPGQAGATPLDRVAYHGGDSKDRRELVWFLLDRGADLNHASVAKDDYFGDTSYLSPLEMAQTGTRKRFLEAIQQWQQRQRNVTTRWIYKM</sequence>
<dbReference type="SMART" id="SM00248">
    <property type="entry name" value="ANK"/>
    <property type="match status" value="3"/>
</dbReference>
<dbReference type="PANTHER" id="PTHR46224">
    <property type="entry name" value="ANKYRIN REPEAT FAMILY PROTEIN"/>
    <property type="match status" value="1"/>
</dbReference>
<dbReference type="InterPro" id="IPR036770">
    <property type="entry name" value="Ankyrin_rpt-contain_sf"/>
</dbReference>
<dbReference type="RefSeq" id="XP_018666599.1">
    <property type="nucleotide sequence ID" value="XM_018800457.1"/>
</dbReference>
<gene>
    <name evidence="2" type="ORF">TGAM01_v202964</name>
</gene>
<dbReference type="EMBL" id="JPDN02000007">
    <property type="protein sequence ID" value="PON28470.1"/>
    <property type="molecule type" value="Genomic_DNA"/>
</dbReference>
<dbReference type="AlphaFoldDB" id="A0A2P4ZW14"/>
<organism evidence="2 3">
    <name type="scientific">Trichoderma gamsii</name>
    <dbReference type="NCBI Taxonomy" id="398673"/>
    <lineage>
        <taxon>Eukaryota</taxon>
        <taxon>Fungi</taxon>
        <taxon>Dikarya</taxon>
        <taxon>Ascomycota</taxon>
        <taxon>Pezizomycotina</taxon>
        <taxon>Sordariomycetes</taxon>
        <taxon>Hypocreomycetidae</taxon>
        <taxon>Hypocreales</taxon>
        <taxon>Hypocreaceae</taxon>
        <taxon>Trichoderma</taxon>
    </lineage>
</organism>
<dbReference type="PANTHER" id="PTHR46224:SF64">
    <property type="entry name" value="IQ MOTIF AND ANKYRIN REPEAT DOMAIN-CONTAINING PROTEIN 1"/>
    <property type="match status" value="1"/>
</dbReference>
<name>A0A2P4ZW14_9HYPO</name>
<evidence type="ECO:0000313" key="3">
    <source>
        <dbReference type="Proteomes" id="UP000054821"/>
    </source>
</evidence>
<proteinExistence type="predicted"/>
<feature type="repeat" description="ANK" evidence="1">
    <location>
        <begin position="217"/>
        <end position="254"/>
    </location>
</feature>
<dbReference type="SUPFAM" id="SSF48403">
    <property type="entry name" value="Ankyrin repeat"/>
    <property type="match status" value="1"/>
</dbReference>
<dbReference type="Gene3D" id="1.25.40.20">
    <property type="entry name" value="Ankyrin repeat-containing domain"/>
    <property type="match status" value="1"/>
</dbReference>
<dbReference type="InterPro" id="IPR051616">
    <property type="entry name" value="Cul2-RING_E3_ligase_SR"/>
</dbReference>
<dbReference type="PROSITE" id="PS50088">
    <property type="entry name" value="ANK_REPEAT"/>
    <property type="match status" value="1"/>
</dbReference>
<dbReference type="InterPro" id="IPR002110">
    <property type="entry name" value="Ankyrin_rpt"/>
</dbReference>
<reference evidence="2 3" key="1">
    <citation type="journal article" date="2016" name="Genome Announc.">
        <title>Draft Whole-Genome Sequence of Trichoderma gamsii T6085, a Promising Biocontrol Agent of Fusarium Head Blight on Wheat.</title>
        <authorList>
            <person name="Baroncelli R."/>
            <person name="Zapparata A."/>
            <person name="Piaggeschi G."/>
            <person name="Sarrocco S."/>
            <person name="Vannacci G."/>
        </authorList>
    </citation>
    <scope>NUCLEOTIDE SEQUENCE [LARGE SCALE GENOMIC DNA]</scope>
    <source>
        <strain evidence="2 3">T6085</strain>
    </source>
</reference>
<dbReference type="Proteomes" id="UP000054821">
    <property type="component" value="Unassembled WGS sequence"/>
</dbReference>
<evidence type="ECO:0000313" key="2">
    <source>
        <dbReference type="EMBL" id="PON28470.1"/>
    </source>
</evidence>
<keyword evidence="1" id="KW-0040">ANK repeat</keyword>
<dbReference type="STRING" id="398673.A0A2P4ZW14"/>